<dbReference type="InterPro" id="IPR036196">
    <property type="entry name" value="Ptyr_pPase_sf"/>
</dbReference>
<dbReference type="STRING" id="623281.SAMN05421747_109119"/>
<comment type="similarity">
    <text evidence="1">Belongs to the low molecular weight phosphotyrosine protein phosphatase family.</text>
</comment>
<dbReference type="InterPro" id="IPR050438">
    <property type="entry name" value="LMW_PTPase"/>
</dbReference>
<reference evidence="7 8" key="1">
    <citation type="submission" date="2016-10" db="EMBL/GenBank/DDBJ databases">
        <authorList>
            <person name="de Groot N.N."/>
        </authorList>
    </citation>
    <scope>NUCLEOTIDE SEQUENCE [LARGE SCALE GENOMIC DNA]</scope>
    <source>
        <strain evidence="7 8">DSM 22900</strain>
    </source>
</reference>
<keyword evidence="4" id="KW-0904">Protein phosphatase</keyword>
<dbReference type="InterPro" id="IPR023485">
    <property type="entry name" value="Ptyr_pPase"/>
</dbReference>
<feature type="active site" description="Proton donor" evidence="5">
    <location>
        <position position="117"/>
    </location>
</feature>
<dbReference type="EMBL" id="FOLL01000009">
    <property type="protein sequence ID" value="SFC36640.1"/>
    <property type="molecule type" value="Genomic_DNA"/>
</dbReference>
<gene>
    <name evidence="7" type="ORF">SAMN05421747_109119</name>
</gene>
<feature type="domain" description="Phosphotyrosine protein phosphatase I" evidence="6">
    <location>
        <begin position="1"/>
        <end position="142"/>
    </location>
</feature>
<dbReference type="OrthoDB" id="9784339at2"/>
<dbReference type="Gene3D" id="3.40.50.2300">
    <property type="match status" value="1"/>
</dbReference>
<feature type="active site" description="Nucleophile" evidence="5">
    <location>
        <position position="13"/>
    </location>
</feature>
<dbReference type="Proteomes" id="UP000199577">
    <property type="component" value="Unassembled WGS sequence"/>
</dbReference>
<dbReference type="PRINTS" id="PR00719">
    <property type="entry name" value="LMWPTPASE"/>
</dbReference>
<keyword evidence="3" id="KW-0378">Hydrolase</keyword>
<sequence length="147" mass="16801">MKILMVCLGNICRSPLAHGVMQHLVEQQGLGWHIDSAGTGGWHVGAPPDHRAIAVARRHGIDISGQRAQQLQPHHLNSFDHIFAMDRSNLRNLLAMADTPAQRARIRLFLDDREVPDPYYEDDLFESVFQMVEARCQEWIELLKRTK</sequence>
<proteinExistence type="inferred from homology"/>
<dbReference type="SMART" id="SM00226">
    <property type="entry name" value="LMWPc"/>
    <property type="match status" value="1"/>
</dbReference>
<evidence type="ECO:0000313" key="7">
    <source>
        <dbReference type="EMBL" id="SFC36640.1"/>
    </source>
</evidence>
<accession>A0A1I1ITT5</accession>
<evidence type="ECO:0000259" key="6">
    <source>
        <dbReference type="SMART" id="SM00226"/>
    </source>
</evidence>
<dbReference type="GO" id="GO:0004725">
    <property type="term" value="F:protein tyrosine phosphatase activity"/>
    <property type="evidence" value="ECO:0007669"/>
    <property type="project" value="UniProtKB-EC"/>
</dbReference>
<organism evidence="7 8">
    <name type="scientific">Parapedobacter composti</name>
    <dbReference type="NCBI Taxonomy" id="623281"/>
    <lineage>
        <taxon>Bacteria</taxon>
        <taxon>Pseudomonadati</taxon>
        <taxon>Bacteroidota</taxon>
        <taxon>Sphingobacteriia</taxon>
        <taxon>Sphingobacteriales</taxon>
        <taxon>Sphingobacteriaceae</taxon>
        <taxon>Parapedobacter</taxon>
    </lineage>
</organism>
<dbReference type="RefSeq" id="WP_090973686.1">
    <property type="nucleotide sequence ID" value="NZ_FOLL01000009.1"/>
</dbReference>
<dbReference type="EC" id="3.1.3.48" evidence="2"/>
<dbReference type="Pfam" id="PF01451">
    <property type="entry name" value="LMWPc"/>
    <property type="match status" value="1"/>
</dbReference>
<dbReference type="CDD" id="cd16343">
    <property type="entry name" value="LMWPTP"/>
    <property type="match status" value="1"/>
</dbReference>
<evidence type="ECO:0000256" key="1">
    <source>
        <dbReference type="ARBA" id="ARBA00011063"/>
    </source>
</evidence>
<evidence type="ECO:0000313" key="8">
    <source>
        <dbReference type="Proteomes" id="UP000199577"/>
    </source>
</evidence>
<name>A0A1I1ITT5_9SPHI</name>
<feature type="active site" description="Nucleophile" evidence="5">
    <location>
        <position position="7"/>
    </location>
</feature>
<evidence type="ECO:0000256" key="4">
    <source>
        <dbReference type="ARBA" id="ARBA00022912"/>
    </source>
</evidence>
<dbReference type="SUPFAM" id="SSF52788">
    <property type="entry name" value="Phosphotyrosine protein phosphatases I"/>
    <property type="match status" value="1"/>
</dbReference>
<keyword evidence="8" id="KW-1185">Reference proteome</keyword>
<dbReference type="PANTHER" id="PTHR11717:SF7">
    <property type="entry name" value="LOW MOLECULAR WEIGHT PHOSPHOTYROSINE PROTEIN PHOSPHATASE"/>
    <property type="match status" value="1"/>
</dbReference>
<dbReference type="AlphaFoldDB" id="A0A1I1ITT5"/>
<dbReference type="InterPro" id="IPR017867">
    <property type="entry name" value="Tyr_phospatase_low_mol_wt"/>
</dbReference>
<evidence type="ECO:0000256" key="3">
    <source>
        <dbReference type="ARBA" id="ARBA00022801"/>
    </source>
</evidence>
<evidence type="ECO:0000256" key="5">
    <source>
        <dbReference type="PIRSR" id="PIRSR617867-1"/>
    </source>
</evidence>
<dbReference type="PANTHER" id="PTHR11717">
    <property type="entry name" value="LOW MOLECULAR WEIGHT PROTEIN TYROSINE PHOSPHATASE"/>
    <property type="match status" value="1"/>
</dbReference>
<evidence type="ECO:0000256" key="2">
    <source>
        <dbReference type="ARBA" id="ARBA00013064"/>
    </source>
</evidence>
<protein>
    <recommendedName>
        <fullName evidence="2">protein-tyrosine-phosphatase</fullName>
        <ecNumber evidence="2">3.1.3.48</ecNumber>
    </recommendedName>
</protein>